<accession>A0ABY8TGB8</accession>
<dbReference type="EMBL" id="CP126208">
    <property type="protein sequence ID" value="WIA08111.1"/>
    <property type="molecule type" value="Genomic_DNA"/>
</dbReference>
<keyword evidence="4" id="KW-1185">Reference proteome</keyword>
<keyword evidence="2" id="KW-0808">Transferase</keyword>
<evidence type="ECO:0000313" key="3">
    <source>
        <dbReference type="EMBL" id="WIA08111.1"/>
    </source>
</evidence>
<dbReference type="InterPro" id="IPR002213">
    <property type="entry name" value="UDP_glucos_trans"/>
</dbReference>
<dbReference type="PANTHER" id="PTHR48043:SF145">
    <property type="entry name" value="FI06409P-RELATED"/>
    <property type="match status" value="1"/>
</dbReference>
<name>A0ABY8TGB8_TETOB</name>
<organism evidence="3 4">
    <name type="scientific">Tetradesmus obliquus</name>
    <name type="common">Green alga</name>
    <name type="synonym">Acutodesmus obliquus</name>
    <dbReference type="NCBI Taxonomy" id="3088"/>
    <lineage>
        <taxon>Eukaryota</taxon>
        <taxon>Viridiplantae</taxon>
        <taxon>Chlorophyta</taxon>
        <taxon>core chlorophytes</taxon>
        <taxon>Chlorophyceae</taxon>
        <taxon>CS clade</taxon>
        <taxon>Sphaeropleales</taxon>
        <taxon>Scenedesmaceae</taxon>
        <taxon>Tetradesmus</taxon>
    </lineage>
</organism>
<gene>
    <name evidence="3" type="ORF">OEZ85_007570</name>
</gene>
<proteinExistence type="predicted"/>
<evidence type="ECO:0000256" key="2">
    <source>
        <dbReference type="ARBA" id="ARBA00022679"/>
    </source>
</evidence>
<dbReference type="Proteomes" id="UP001244341">
    <property type="component" value="Chromosome 1b"/>
</dbReference>
<protein>
    <recommendedName>
        <fullName evidence="5">Glycosyltransferase</fullName>
    </recommendedName>
</protein>
<keyword evidence="1" id="KW-0328">Glycosyltransferase</keyword>
<reference evidence="3 4" key="1">
    <citation type="submission" date="2023-05" db="EMBL/GenBank/DDBJ databases">
        <title>A 100% complete, gapless, phased diploid assembly of the Scenedesmus obliquus UTEX 3031 genome.</title>
        <authorList>
            <person name="Biondi T.C."/>
            <person name="Hanschen E.R."/>
            <person name="Kwon T."/>
            <person name="Eng W."/>
            <person name="Kruse C.P.S."/>
            <person name="Koehler S.I."/>
            <person name="Kunde Y."/>
            <person name="Gleasner C.D."/>
            <person name="You Mak K.T."/>
            <person name="Polle J."/>
            <person name="Hovde B.T."/>
            <person name="Starkenburg S.R."/>
        </authorList>
    </citation>
    <scope>NUCLEOTIDE SEQUENCE [LARGE SCALE GENOMIC DNA]</scope>
    <source>
        <strain evidence="3 4">DOE0152z</strain>
    </source>
</reference>
<evidence type="ECO:0008006" key="5">
    <source>
        <dbReference type="Google" id="ProtNLM"/>
    </source>
</evidence>
<dbReference type="SUPFAM" id="SSF53756">
    <property type="entry name" value="UDP-Glycosyltransferase/glycogen phosphorylase"/>
    <property type="match status" value="1"/>
</dbReference>
<evidence type="ECO:0000256" key="1">
    <source>
        <dbReference type="ARBA" id="ARBA00022676"/>
    </source>
</evidence>
<evidence type="ECO:0000313" key="4">
    <source>
        <dbReference type="Proteomes" id="UP001244341"/>
    </source>
</evidence>
<dbReference type="PANTHER" id="PTHR48043">
    <property type="entry name" value="EG:EG0003.4 PROTEIN-RELATED"/>
    <property type="match status" value="1"/>
</dbReference>
<sequence>MGVAAELQSRGHSVLVVCSESAVQFTQDAAARYSSAATAAAMQYHGIAYQYNYTTQQQHNGSTTKSSGMMKIMMKFTAAGSVTGSALNGGLMLLFFKWAGAGAAEGVLGDVELMQRLRNFQPDAVMAVGLPGSVISDNLACLLSHALGRVPFIDINGNALLTGPPSVPQFGAGLVRGARSEKCEALLEVTLGSWLVECPRPLAANQVMVGPGSPRAAQPITSPPEVAEFIAAASSGLVLVAFGTMPVVGSSLTATDILEMAHAFVALAPLRFLWAMKQAGLPQGLQLSDIPLGDNCMIVPWVDQNDVLGHPNTRAFVSHAGLHSVYEAAFHGVPLAAVPFHFESLDQALKLAHRGAAVISRHAPAFRAGDSQLAYTRQAVVELMREVLHNSSYTAAAEALSGTMQERAYGATSLSSSKEHGATQAAVQEGIFATSLSSSKEHWCYSGYCAGGHTVPHH</sequence>
<dbReference type="CDD" id="cd03784">
    <property type="entry name" value="GT1_Gtf-like"/>
    <property type="match status" value="1"/>
</dbReference>
<dbReference type="InterPro" id="IPR050271">
    <property type="entry name" value="UDP-glycosyltransferase"/>
</dbReference>
<dbReference type="Gene3D" id="3.40.50.2000">
    <property type="entry name" value="Glycogen Phosphorylase B"/>
    <property type="match status" value="1"/>
</dbReference>
<dbReference type="Pfam" id="PF00201">
    <property type="entry name" value="UDPGT"/>
    <property type="match status" value="1"/>
</dbReference>